<proteinExistence type="predicted"/>
<sequence length="77" mass="8009">MCEEALLARLQACAVPVEDRATGEDLPHSAFEKAVVGEVCQRLAAGVEGIRPWRGGEGPTGPKAVPVSVRSSVVTVP</sequence>
<organism evidence="2 3">
    <name type="scientific">Actinomadura keratinilytica</name>
    <dbReference type="NCBI Taxonomy" id="547461"/>
    <lineage>
        <taxon>Bacteria</taxon>
        <taxon>Bacillati</taxon>
        <taxon>Actinomycetota</taxon>
        <taxon>Actinomycetes</taxon>
        <taxon>Streptosporangiales</taxon>
        <taxon>Thermomonosporaceae</taxon>
        <taxon>Actinomadura</taxon>
    </lineage>
</organism>
<evidence type="ECO:0000256" key="1">
    <source>
        <dbReference type="SAM" id="MobiDB-lite"/>
    </source>
</evidence>
<comment type="caution">
    <text evidence="2">The sequence shown here is derived from an EMBL/GenBank/DDBJ whole genome shotgun (WGS) entry which is preliminary data.</text>
</comment>
<feature type="compositionally biased region" description="Low complexity" evidence="1">
    <location>
        <begin position="65"/>
        <end position="77"/>
    </location>
</feature>
<gene>
    <name evidence="2" type="ORF">GCM10022416_22220</name>
</gene>
<reference evidence="3" key="1">
    <citation type="journal article" date="2019" name="Int. J. Syst. Evol. Microbiol.">
        <title>The Global Catalogue of Microorganisms (GCM) 10K type strain sequencing project: providing services to taxonomists for standard genome sequencing and annotation.</title>
        <authorList>
            <consortium name="The Broad Institute Genomics Platform"/>
            <consortium name="The Broad Institute Genome Sequencing Center for Infectious Disease"/>
            <person name="Wu L."/>
            <person name="Ma J."/>
        </authorList>
    </citation>
    <scope>NUCLEOTIDE SEQUENCE [LARGE SCALE GENOMIC DNA]</scope>
    <source>
        <strain evidence="3">JCM 17316</strain>
    </source>
</reference>
<dbReference type="RefSeq" id="WP_378268879.1">
    <property type="nucleotide sequence ID" value="NZ_JBHTFR010000001.1"/>
</dbReference>
<accession>A0ABP7YKJ3</accession>
<dbReference type="EMBL" id="BAABDO010000024">
    <property type="protein sequence ID" value="GAA4137583.1"/>
    <property type="molecule type" value="Genomic_DNA"/>
</dbReference>
<evidence type="ECO:0000313" key="2">
    <source>
        <dbReference type="EMBL" id="GAA4137583.1"/>
    </source>
</evidence>
<feature type="region of interest" description="Disordered" evidence="1">
    <location>
        <begin position="53"/>
        <end position="77"/>
    </location>
</feature>
<name>A0ABP7YKJ3_9ACTN</name>
<keyword evidence="3" id="KW-1185">Reference proteome</keyword>
<protein>
    <submittedName>
        <fullName evidence="2">Uncharacterized protein</fullName>
    </submittedName>
</protein>
<dbReference type="Proteomes" id="UP001500266">
    <property type="component" value="Unassembled WGS sequence"/>
</dbReference>
<evidence type="ECO:0000313" key="3">
    <source>
        <dbReference type="Proteomes" id="UP001500266"/>
    </source>
</evidence>